<reference evidence="2 3" key="1">
    <citation type="journal article" date="2016" name="Nat. Commun.">
        <title>Thousands of microbial genomes shed light on interconnected biogeochemical processes in an aquifer system.</title>
        <authorList>
            <person name="Anantharaman K."/>
            <person name="Brown C.T."/>
            <person name="Hug L.A."/>
            <person name="Sharon I."/>
            <person name="Castelle C.J."/>
            <person name="Probst A.J."/>
            <person name="Thomas B.C."/>
            <person name="Singh A."/>
            <person name="Wilkins M.J."/>
            <person name="Karaoz U."/>
            <person name="Brodie E.L."/>
            <person name="Williams K.H."/>
            <person name="Hubbard S.S."/>
            <person name="Banfield J.F."/>
        </authorList>
    </citation>
    <scope>NUCLEOTIDE SEQUENCE [LARGE SCALE GENOMIC DNA]</scope>
</reference>
<feature type="transmembrane region" description="Helical" evidence="1">
    <location>
        <begin position="91"/>
        <end position="112"/>
    </location>
</feature>
<protein>
    <submittedName>
        <fullName evidence="2">Uncharacterized protein</fullName>
    </submittedName>
</protein>
<dbReference type="AlphaFoldDB" id="A0A1F6TMS7"/>
<proteinExistence type="predicted"/>
<gene>
    <name evidence="2" type="ORF">A2121_01065</name>
</gene>
<keyword evidence="1" id="KW-0812">Transmembrane</keyword>
<keyword evidence="1" id="KW-0472">Membrane</keyword>
<organism evidence="2 3">
    <name type="scientific">Candidatus Nomurabacteria bacterium GWB1_40_6</name>
    <dbReference type="NCBI Taxonomy" id="1801727"/>
    <lineage>
        <taxon>Bacteria</taxon>
        <taxon>Candidatus Nomuraibacteriota</taxon>
    </lineage>
</organism>
<evidence type="ECO:0000313" key="3">
    <source>
        <dbReference type="Proteomes" id="UP000176484"/>
    </source>
</evidence>
<comment type="caution">
    <text evidence="2">The sequence shown here is derived from an EMBL/GenBank/DDBJ whole genome shotgun (WGS) entry which is preliminary data.</text>
</comment>
<feature type="transmembrane region" description="Helical" evidence="1">
    <location>
        <begin position="58"/>
        <end position="79"/>
    </location>
</feature>
<keyword evidence="1" id="KW-1133">Transmembrane helix</keyword>
<feature type="transmembrane region" description="Helical" evidence="1">
    <location>
        <begin position="124"/>
        <end position="144"/>
    </location>
</feature>
<name>A0A1F6TMS7_9BACT</name>
<accession>A0A1F6TMS7</accession>
<evidence type="ECO:0000256" key="1">
    <source>
        <dbReference type="SAM" id="Phobius"/>
    </source>
</evidence>
<evidence type="ECO:0000313" key="2">
    <source>
        <dbReference type="EMBL" id="OGI46392.1"/>
    </source>
</evidence>
<dbReference type="Proteomes" id="UP000176484">
    <property type="component" value="Unassembled WGS sequence"/>
</dbReference>
<sequence length="150" mass="17645">MEVRKLKIIKVILLFIIILGYVRAFDFLKLMKSFSRDAFVPMFTSQNPNFMYLLQNKLYFVLVPTLLFLFFYIFYTKGFNRGTVLIIVKLLFRYASFLIAVILGYFISLILVKDVLFSPPEMKPIIIAIFMITGFLYFTVYDILGKKPNN</sequence>
<dbReference type="EMBL" id="MFTD01000022">
    <property type="protein sequence ID" value="OGI46392.1"/>
    <property type="molecule type" value="Genomic_DNA"/>
</dbReference>